<dbReference type="Proteomes" id="UP000326595">
    <property type="component" value="Chromosome"/>
</dbReference>
<evidence type="ECO:0000259" key="1">
    <source>
        <dbReference type="SMART" id="SM00860"/>
    </source>
</evidence>
<reference evidence="3" key="1">
    <citation type="submission" date="2019-09" db="EMBL/GenBank/DDBJ databases">
        <authorList>
            <person name="Chandra G."/>
            <person name="Truman W A."/>
        </authorList>
    </citation>
    <scope>NUCLEOTIDE SEQUENCE [LARGE SCALE GENOMIC DNA]</scope>
    <source>
        <strain evidence="3">PS652</strain>
    </source>
</reference>
<protein>
    <recommendedName>
        <fullName evidence="1">Knr4/Smi1-like domain-containing protein</fullName>
    </recommendedName>
</protein>
<dbReference type="AlphaFoldDB" id="A0A5E6WYF6"/>
<dbReference type="Gene3D" id="3.40.1580.10">
    <property type="entry name" value="SMI1/KNR4-like"/>
    <property type="match status" value="1"/>
</dbReference>
<evidence type="ECO:0000313" key="4">
    <source>
        <dbReference type="Proteomes" id="UP000326595"/>
    </source>
</evidence>
<organism evidence="3">
    <name type="scientific">Pseudomonas fluorescens</name>
    <dbReference type="NCBI Taxonomy" id="294"/>
    <lineage>
        <taxon>Bacteria</taxon>
        <taxon>Pseudomonadati</taxon>
        <taxon>Pseudomonadota</taxon>
        <taxon>Gammaproteobacteria</taxon>
        <taxon>Pseudomonadales</taxon>
        <taxon>Pseudomonadaceae</taxon>
        <taxon>Pseudomonas</taxon>
    </lineage>
</organism>
<reference evidence="2 4" key="2">
    <citation type="submission" date="2024-03" db="EMBL/GenBank/DDBJ databases">
        <authorList>
            <person name="Alaster D. Moffat"/>
            <person name="Govind Chandra"/>
            <person name="Andrew W. Truman"/>
        </authorList>
    </citation>
    <scope>NUCLEOTIDE SEQUENCE [LARGE SCALE GENOMIC DNA]</scope>
    <source>
        <strain evidence="2">PS652</strain>
    </source>
</reference>
<evidence type="ECO:0000313" key="3">
    <source>
        <dbReference type="EMBL" id="VVN33001.1"/>
    </source>
</evidence>
<dbReference type="SMART" id="SM00860">
    <property type="entry name" value="SMI1_KNR4"/>
    <property type="match status" value="1"/>
</dbReference>
<accession>A0A5E6WYF6</accession>
<gene>
    <name evidence="2" type="ORF">PS652_02475</name>
    <name evidence="3" type="ORF">PS652_04948</name>
</gene>
<sequence>MSKSRVIGTTTEAIHAAEAELGRQLPSSFSEWLMDNNGKSIDSLTVFPVYDARDPRKTWDSIVRHFKENWQGWIENFPQSRQNLECIVPFAEFGTGDYYCFDYSKPGLSGEPSVTRWSHETGEALFIADSFSAFLKIPPSLRIS</sequence>
<feature type="domain" description="Knr4/Smi1-like" evidence="1">
    <location>
        <begin position="8"/>
        <end position="137"/>
    </location>
</feature>
<dbReference type="RefSeq" id="WP_052251514.1">
    <property type="nucleotide sequence ID" value="NZ_OZ024668.1"/>
</dbReference>
<proteinExistence type="predicted"/>
<dbReference type="SUPFAM" id="SSF160631">
    <property type="entry name" value="SMI1/KNR4-like"/>
    <property type="match status" value="1"/>
</dbReference>
<dbReference type="InterPro" id="IPR018958">
    <property type="entry name" value="Knr4/Smi1-like_dom"/>
</dbReference>
<name>A0A5E6WYF6_PSEFL</name>
<evidence type="ECO:0000313" key="2">
    <source>
        <dbReference type="EMBL" id="CAK9889646.1"/>
    </source>
</evidence>
<dbReference type="InterPro" id="IPR037883">
    <property type="entry name" value="Knr4/Smi1-like_sf"/>
</dbReference>
<dbReference type="EMBL" id="CABVHG010000042">
    <property type="protein sequence ID" value="VVN33001.1"/>
    <property type="molecule type" value="Genomic_DNA"/>
</dbReference>
<dbReference type="Pfam" id="PF09346">
    <property type="entry name" value="SMI1_KNR4"/>
    <property type="match status" value="1"/>
</dbReference>
<dbReference type="EMBL" id="OZ024668">
    <property type="protein sequence ID" value="CAK9889646.1"/>
    <property type="molecule type" value="Genomic_DNA"/>
</dbReference>